<dbReference type="PANTHER" id="PTHR10815:SF13">
    <property type="entry name" value="METHYLATED-DNA--PROTEIN-CYSTEINE METHYLTRANSFERASE"/>
    <property type="match status" value="1"/>
</dbReference>
<dbReference type="Proteomes" id="UP000077875">
    <property type="component" value="Chromosome"/>
</dbReference>
<dbReference type="GO" id="GO:0005737">
    <property type="term" value="C:cytoplasm"/>
    <property type="evidence" value="ECO:0007669"/>
    <property type="project" value="UniProtKB-SubCell"/>
</dbReference>
<comment type="catalytic activity">
    <reaction evidence="1 9">
        <text>a 4-O-methyl-thymidine in DNA + L-cysteinyl-[protein] = a thymidine in DNA + S-methyl-L-cysteinyl-[protein]</text>
        <dbReference type="Rhea" id="RHEA:53428"/>
        <dbReference type="Rhea" id="RHEA-COMP:10131"/>
        <dbReference type="Rhea" id="RHEA-COMP:10132"/>
        <dbReference type="Rhea" id="RHEA-COMP:13555"/>
        <dbReference type="Rhea" id="RHEA-COMP:13556"/>
        <dbReference type="ChEBI" id="CHEBI:29950"/>
        <dbReference type="ChEBI" id="CHEBI:82612"/>
        <dbReference type="ChEBI" id="CHEBI:137386"/>
        <dbReference type="ChEBI" id="CHEBI:137387"/>
        <dbReference type="EC" id="2.1.1.63"/>
    </reaction>
</comment>
<dbReference type="HAMAP" id="MF_00772">
    <property type="entry name" value="OGT"/>
    <property type="match status" value="1"/>
</dbReference>
<dbReference type="FunFam" id="1.10.10.10:FF:000214">
    <property type="entry name" value="Methylated-DNA--protein-cysteine methyltransferase"/>
    <property type="match status" value="1"/>
</dbReference>
<dbReference type="PANTHER" id="PTHR10815">
    <property type="entry name" value="METHYLATED-DNA--PROTEIN-CYSTEINE METHYLTRANSFERASE"/>
    <property type="match status" value="1"/>
</dbReference>
<proteinExistence type="inferred from homology"/>
<evidence type="ECO:0000256" key="3">
    <source>
        <dbReference type="ARBA" id="ARBA00022490"/>
    </source>
</evidence>
<dbReference type="KEGG" id="haa:A5892_06005"/>
<dbReference type="AlphaFoldDB" id="A0A172YCY1"/>
<feature type="domain" description="Methylguanine DNA methyltransferase ribonuclease-like" evidence="11">
    <location>
        <begin position="3"/>
        <end position="79"/>
    </location>
</feature>
<dbReference type="InterPro" id="IPR001497">
    <property type="entry name" value="MethylDNA_cys_MeTrfase_AS"/>
</dbReference>
<keyword evidence="3 9" id="KW-0963">Cytoplasm</keyword>
<dbReference type="GO" id="GO:0003908">
    <property type="term" value="F:methylated-DNA-[protein]-cysteine S-methyltransferase activity"/>
    <property type="evidence" value="ECO:0007669"/>
    <property type="project" value="UniProtKB-UniRule"/>
</dbReference>
<dbReference type="SUPFAM" id="SSF46767">
    <property type="entry name" value="Methylated DNA-protein cysteine methyltransferase, C-terminal domain"/>
    <property type="match status" value="1"/>
</dbReference>
<evidence type="ECO:0000256" key="1">
    <source>
        <dbReference type="ARBA" id="ARBA00001286"/>
    </source>
</evidence>
<keyword evidence="13" id="KW-1185">Reference proteome</keyword>
<dbReference type="InterPro" id="IPR036631">
    <property type="entry name" value="MGMT_N_sf"/>
</dbReference>
<evidence type="ECO:0000256" key="2">
    <source>
        <dbReference type="ARBA" id="ARBA00008711"/>
    </source>
</evidence>
<dbReference type="NCBIfam" id="TIGR00589">
    <property type="entry name" value="ogt"/>
    <property type="match status" value="1"/>
</dbReference>
<evidence type="ECO:0000256" key="5">
    <source>
        <dbReference type="ARBA" id="ARBA00022679"/>
    </source>
</evidence>
<feature type="domain" description="Methylated-DNA-[protein]-cysteine S-methyltransferase DNA binding" evidence="10">
    <location>
        <begin position="83"/>
        <end position="164"/>
    </location>
</feature>
<evidence type="ECO:0000313" key="13">
    <source>
        <dbReference type="Proteomes" id="UP000077875"/>
    </source>
</evidence>
<dbReference type="InterPro" id="IPR036388">
    <property type="entry name" value="WH-like_DNA-bd_sf"/>
</dbReference>
<reference evidence="12 13" key="1">
    <citation type="submission" date="2016-04" db="EMBL/GenBank/DDBJ databases">
        <title>Complete Genome Sequence of Halotalea alkalilenta IHB B 13600.</title>
        <authorList>
            <person name="Swarnkar M.K."/>
            <person name="Sharma A."/>
            <person name="Kaushal K."/>
            <person name="Soni R."/>
            <person name="Rana S."/>
            <person name="Singh A.K."/>
            <person name="Gulati A."/>
        </authorList>
    </citation>
    <scope>NUCLEOTIDE SEQUENCE [LARGE SCALE GENOMIC DNA]</scope>
    <source>
        <strain evidence="12 13">IHB B 13600</strain>
    </source>
</reference>
<keyword evidence="6 9" id="KW-0227">DNA damage</keyword>
<name>A0A172YCY1_9GAMM</name>
<dbReference type="InterPro" id="IPR023546">
    <property type="entry name" value="MGMT"/>
</dbReference>
<keyword evidence="7 9" id="KW-0234">DNA repair</keyword>
<evidence type="ECO:0000313" key="12">
    <source>
        <dbReference type="EMBL" id="ANF57073.1"/>
    </source>
</evidence>
<comment type="subcellular location">
    <subcellularLocation>
        <location evidence="9">Cytoplasm</location>
    </subcellularLocation>
</comment>
<comment type="catalytic activity">
    <reaction evidence="8 9">
        <text>a 6-O-methyl-2'-deoxyguanosine in DNA + L-cysteinyl-[protein] = S-methyl-L-cysteinyl-[protein] + a 2'-deoxyguanosine in DNA</text>
        <dbReference type="Rhea" id="RHEA:24000"/>
        <dbReference type="Rhea" id="RHEA-COMP:10131"/>
        <dbReference type="Rhea" id="RHEA-COMP:10132"/>
        <dbReference type="Rhea" id="RHEA-COMP:11367"/>
        <dbReference type="Rhea" id="RHEA-COMP:11368"/>
        <dbReference type="ChEBI" id="CHEBI:29950"/>
        <dbReference type="ChEBI" id="CHEBI:82612"/>
        <dbReference type="ChEBI" id="CHEBI:85445"/>
        <dbReference type="ChEBI" id="CHEBI:85448"/>
        <dbReference type="EC" id="2.1.1.63"/>
    </reaction>
</comment>
<keyword evidence="4 9" id="KW-0489">Methyltransferase</keyword>
<keyword evidence="5 9" id="KW-0808">Transferase</keyword>
<gene>
    <name evidence="12" type="ORF">A5892_06005</name>
</gene>
<evidence type="ECO:0000256" key="7">
    <source>
        <dbReference type="ARBA" id="ARBA00023204"/>
    </source>
</evidence>
<dbReference type="SUPFAM" id="SSF53155">
    <property type="entry name" value="Methylated DNA-protein cysteine methyltransferase domain"/>
    <property type="match status" value="1"/>
</dbReference>
<dbReference type="PROSITE" id="PS00374">
    <property type="entry name" value="MGMT"/>
    <property type="match status" value="1"/>
</dbReference>
<dbReference type="Gene3D" id="1.10.10.10">
    <property type="entry name" value="Winged helix-like DNA-binding domain superfamily/Winged helix DNA-binding domain"/>
    <property type="match status" value="1"/>
</dbReference>
<dbReference type="Gene3D" id="3.30.160.70">
    <property type="entry name" value="Methylated DNA-protein cysteine methyltransferase domain"/>
    <property type="match status" value="1"/>
</dbReference>
<comment type="similarity">
    <text evidence="2 9">Belongs to the MGMT family.</text>
</comment>
<dbReference type="EC" id="2.1.1.63" evidence="9"/>
<dbReference type="EMBL" id="CP015243">
    <property type="protein sequence ID" value="ANF57073.1"/>
    <property type="molecule type" value="Genomic_DNA"/>
</dbReference>
<dbReference type="InterPro" id="IPR014048">
    <property type="entry name" value="MethylDNA_cys_MeTrfase_DNA-bd"/>
</dbReference>
<evidence type="ECO:0000256" key="9">
    <source>
        <dbReference type="HAMAP-Rule" id="MF_00772"/>
    </source>
</evidence>
<evidence type="ECO:0000259" key="10">
    <source>
        <dbReference type="Pfam" id="PF01035"/>
    </source>
</evidence>
<dbReference type="GO" id="GO:0006307">
    <property type="term" value="P:DNA alkylation repair"/>
    <property type="evidence" value="ECO:0007669"/>
    <property type="project" value="UniProtKB-UniRule"/>
</dbReference>
<organism evidence="12 13">
    <name type="scientific">Halotalea alkalilenta</name>
    <dbReference type="NCBI Taxonomy" id="376489"/>
    <lineage>
        <taxon>Bacteria</taxon>
        <taxon>Pseudomonadati</taxon>
        <taxon>Pseudomonadota</taxon>
        <taxon>Gammaproteobacteria</taxon>
        <taxon>Oceanospirillales</taxon>
        <taxon>Halomonadaceae</taxon>
        <taxon>Halotalea</taxon>
    </lineage>
</organism>
<evidence type="ECO:0000256" key="8">
    <source>
        <dbReference type="ARBA" id="ARBA00049348"/>
    </source>
</evidence>
<dbReference type="InterPro" id="IPR008332">
    <property type="entry name" value="MethylG_MeTrfase_N"/>
</dbReference>
<accession>A0A172YCY1</accession>
<dbReference type="STRING" id="376489.A5892_06005"/>
<evidence type="ECO:0000259" key="11">
    <source>
        <dbReference type="Pfam" id="PF02870"/>
    </source>
</evidence>
<comment type="function">
    <text evidence="9">Involved in the cellular defense against the biological effects of O6-methylguanine (O6-MeG) and O4-methylthymine (O4-MeT) in DNA. Repairs the methylated nucleobase in DNA by stoichiometrically transferring the methyl group to a cysteine residue in the enzyme. This is a suicide reaction: the enzyme is irreversibly inactivated.</text>
</comment>
<dbReference type="RefSeq" id="WP_064122031.1">
    <property type="nucleotide sequence ID" value="NZ_CP015243.1"/>
</dbReference>
<dbReference type="Pfam" id="PF02870">
    <property type="entry name" value="Methyltransf_1N"/>
    <property type="match status" value="1"/>
</dbReference>
<feature type="active site" description="Nucleophile; methyl group acceptor" evidence="9">
    <location>
        <position position="135"/>
    </location>
</feature>
<dbReference type="InterPro" id="IPR036217">
    <property type="entry name" value="MethylDNA_cys_MeTrfase_DNAb"/>
</dbReference>
<dbReference type="Pfam" id="PF01035">
    <property type="entry name" value="DNA_binding_1"/>
    <property type="match status" value="1"/>
</dbReference>
<evidence type="ECO:0000256" key="4">
    <source>
        <dbReference type="ARBA" id="ARBA00022603"/>
    </source>
</evidence>
<dbReference type="CDD" id="cd06445">
    <property type="entry name" value="ATase"/>
    <property type="match status" value="1"/>
</dbReference>
<evidence type="ECO:0000256" key="6">
    <source>
        <dbReference type="ARBA" id="ARBA00022763"/>
    </source>
</evidence>
<dbReference type="GO" id="GO:0032259">
    <property type="term" value="P:methylation"/>
    <property type="evidence" value="ECO:0007669"/>
    <property type="project" value="UniProtKB-KW"/>
</dbReference>
<protein>
    <recommendedName>
        <fullName evidence="9">Methylated-DNA--protein-cysteine methyltransferase</fullName>
        <ecNumber evidence="9">2.1.1.63</ecNumber>
    </recommendedName>
    <alternativeName>
        <fullName evidence="9">6-O-methylguanine-DNA methyltransferase</fullName>
        <shortName evidence="9">MGMT</shortName>
    </alternativeName>
    <alternativeName>
        <fullName evidence="9">O-6-methylguanine-DNA-alkyltransferase</fullName>
    </alternativeName>
</protein>
<comment type="miscellaneous">
    <text evidence="9">This enzyme catalyzes only one turnover and therefore is not strictly catalytic. According to one definition, an enzyme is a biocatalyst that acts repeatedly and over many reaction cycles.</text>
</comment>
<sequence>MSHYATLSTPIGELLLRADGERLSGVFHLEVARPAKAVSQWRYDPDPERSPPAVLKEAQAQLDAYFRHRLERFDLPLAPHGSAFQQRVWEALAEVPFGDTASYGELASRLGFGARHARAIGAAVGRNPLCLVVPCHRVLGRGGELRGYAGGIGRKRWLLEHEGVLSAPLWASID</sequence>